<evidence type="ECO:0000313" key="1">
    <source>
        <dbReference type="EMBL" id="RFA34620.1"/>
    </source>
</evidence>
<accession>A0A3E0WNR9</accession>
<protein>
    <submittedName>
        <fullName evidence="1">Uncharacterized protein</fullName>
    </submittedName>
</protein>
<proteinExistence type="predicted"/>
<reference evidence="2" key="1">
    <citation type="submission" date="2017-05" db="EMBL/GenBank/DDBJ databases">
        <authorList>
            <person name="Sharma S."/>
            <person name="Sidhu C."/>
            <person name="Pinnaka A.K."/>
        </authorList>
    </citation>
    <scope>NUCLEOTIDE SEQUENCE [LARGE SCALE GENOMIC DNA]</scope>
    <source>
        <strain evidence="2">AK93</strain>
    </source>
</reference>
<comment type="caution">
    <text evidence="1">The sequence shown here is derived from an EMBL/GenBank/DDBJ whole genome shotgun (WGS) entry which is preliminary data.</text>
</comment>
<sequence>MLAETNLSNWRQATKAAHQALAHQAHTEALQHFLTAVHEAEQLLLHRAEDLPTPRIYGFTCQCLVNCYRRLGQMEQAFSTVQRAYWRLVDIIEDPCLPEVLRRNGLAELRHHLVPALNFLQQWPEGVVESQRLLNHAHTLTVRRFGVAPAPNVTRH</sequence>
<keyword evidence="2" id="KW-1185">Reference proteome</keyword>
<dbReference type="EMBL" id="NFZW01000015">
    <property type="protein sequence ID" value="RFA34620.1"/>
    <property type="molecule type" value="Genomic_DNA"/>
</dbReference>
<evidence type="ECO:0000313" key="2">
    <source>
        <dbReference type="Proteomes" id="UP000256763"/>
    </source>
</evidence>
<gene>
    <name evidence="1" type="ORF">CAL65_14750</name>
</gene>
<organism evidence="1 2">
    <name type="scientific">Alkalilimnicola ehrlichii</name>
    <dbReference type="NCBI Taxonomy" id="351052"/>
    <lineage>
        <taxon>Bacteria</taxon>
        <taxon>Pseudomonadati</taxon>
        <taxon>Pseudomonadota</taxon>
        <taxon>Gammaproteobacteria</taxon>
        <taxon>Chromatiales</taxon>
        <taxon>Ectothiorhodospiraceae</taxon>
        <taxon>Alkalilimnicola</taxon>
    </lineage>
</organism>
<dbReference type="AlphaFoldDB" id="A0A3E0WNR9"/>
<name>A0A3E0WNR9_9GAMM</name>
<dbReference type="RefSeq" id="WP_116302815.1">
    <property type="nucleotide sequence ID" value="NZ_NFZV01000014.1"/>
</dbReference>
<dbReference type="Proteomes" id="UP000256763">
    <property type="component" value="Unassembled WGS sequence"/>
</dbReference>